<dbReference type="Gene3D" id="3.40.50.1860">
    <property type="match status" value="2"/>
</dbReference>
<dbReference type="EMBL" id="CP021404">
    <property type="protein sequence ID" value="ATI42048.1"/>
    <property type="molecule type" value="Genomic_DNA"/>
</dbReference>
<evidence type="ECO:0000313" key="2">
    <source>
        <dbReference type="Proteomes" id="UP000219050"/>
    </source>
</evidence>
<dbReference type="Pfam" id="PF01177">
    <property type="entry name" value="Asp_Glu_race"/>
    <property type="match status" value="1"/>
</dbReference>
<dbReference type="KEGG" id="cmag:CBW24_08535"/>
<dbReference type="AlphaFoldDB" id="A0A291LZV3"/>
<evidence type="ECO:0008006" key="3">
    <source>
        <dbReference type="Google" id="ProtNLM"/>
    </source>
</evidence>
<dbReference type="InterPro" id="IPR015942">
    <property type="entry name" value="Asp/Glu/hydantoin_racemase"/>
</dbReference>
<proteinExistence type="predicted"/>
<dbReference type="GO" id="GO:0047661">
    <property type="term" value="F:amino-acid racemase activity"/>
    <property type="evidence" value="ECO:0007669"/>
    <property type="project" value="InterPro"/>
</dbReference>
<evidence type="ECO:0000313" key="1">
    <source>
        <dbReference type="EMBL" id="ATI42048.1"/>
    </source>
</evidence>
<reference evidence="1 2" key="1">
    <citation type="submission" date="2017-05" db="EMBL/GenBank/DDBJ databases">
        <title>Comparative genomic and metabolic analysis of manganese-oxidizing mechanisms in Celeribater manganoxidans DY25T: its adaption to the environment of polymetallic nodule.</title>
        <authorList>
            <person name="Wang X."/>
        </authorList>
    </citation>
    <scope>NUCLEOTIDE SEQUENCE [LARGE SCALE GENOMIC DNA]</scope>
    <source>
        <strain evidence="1 2">DY25</strain>
    </source>
</reference>
<protein>
    <recommendedName>
        <fullName evidence="3">Aspartate racemase</fullName>
    </recommendedName>
</protein>
<gene>
    <name evidence="1" type="ORF">CBW24_08535</name>
</gene>
<dbReference type="Proteomes" id="UP000219050">
    <property type="component" value="Chromosome"/>
</dbReference>
<accession>A0A291LZV3</accession>
<organism evidence="1 2">
    <name type="scientific">Pacificitalea manganoxidans</name>
    <dbReference type="NCBI Taxonomy" id="1411902"/>
    <lineage>
        <taxon>Bacteria</taxon>
        <taxon>Pseudomonadati</taxon>
        <taxon>Pseudomonadota</taxon>
        <taxon>Alphaproteobacteria</taxon>
        <taxon>Rhodobacterales</taxon>
        <taxon>Paracoccaceae</taxon>
        <taxon>Pacificitalea</taxon>
    </lineage>
</organism>
<keyword evidence="2" id="KW-1185">Reference proteome</keyword>
<name>A0A291LZV3_9RHOB</name>
<dbReference type="SUPFAM" id="SSF53681">
    <property type="entry name" value="Aspartate/glutamate racemase"/>
    <property type="match status" value="2"/>
</dbReference>
<dbReference type="InterPro" id="IPR001920">
    <property type="entry name" value="Asp/Glu_race"/>
</dbReference>
<sequence>MPRDGDPFMTTDTILPRSARRRIGLIGGSGPEAGVDLWQKVIEETKALLGARYLGDLDGPQVRVVSSPVLGLSMELEANDVAVWPELERCFDELSGASDFVAIACNTLNYYEDQIRAKPRLAELVSVGDVVEAYLDARGVTSVALLGAAPVTKMDRWSAYRRLSDRVTVELPKDAALLHRIIYDVKRLGGSDPDVVARFHDLVGTLESDTVLLACTELPLIPCAAGGKDLVDVTRLLARALVEKSVLATSPSR</sequence>